<protein>
    <recommendedName>
        <fullName evidence="3 7">Prolyl endopeptidase</fullName>
        <ecNumber evidence="7">3.4.21.-</ecNumber>
    </recommendedName>
</protein>
<dbReference type="InterPro" id="IPR002471">
    <property type="entry name" value="Pept_S9_AS"/>
</dbReference>
<dbReference type="AlphaFoldDB" id="A0A1D2M7M3"/>
<dbReference type="PANTHER" id="PTHR42881:SF2">
    <property type="entry name" value="PROLYL ENDOPEPTIDASE"/>
    <property type="match status" value="1"/>
</dbReference>
<evidence type="ECO:0000256" key="5">
    <source>
        <dbReference type="ARBA" id="ARBA00022801"/>
    </source>
</evidence>
<comment type="catalytic activity">
    <reaction evidence="1">
        <text>Hydrolysis of Pro-|-Xaa &gt;&gt; Ala-|-Xaa in oligopeptides.</text>
        <dbReference type="EC" id="3.4.21.26"/>
    </reaction>
</comment>
<dbReference type="GO" id="GO:0004252">
    <property type="term" value="F:serine-type endopeptidase activity"/>
    <property type="evidence" value="ECO:0007669"/>
    <property type="project" value="UniProtKB-UniRule"/>
</dbReference>
<comment type="caution">
    <text evidence="10">The sequence shown here is derived from an EMBL/GenBank/DDBJ whole genome shotgun (WGS) entry which is preliminary data.</text>
</comment>
<dbReference type="EMBL" id="LJIJ01003028">
    <property type="protein sequence ID" value="ODM88959.1"/>
    <property type="molecule type" value="Genomic_DNA"/>
</dbReference>
<sequence length="738" mass="84670">MGYAWLKEFGNPEDPESFEYIKKYSPLHNIQMPANDSAQYPPVLVLAATHDDRVVQSHSLKYVAEMQYTIGGHERQSNPILMRVDQKTGHVPSKPLSLVIEEQTDILAFLAVLDACSQLEYPYAHRDNSVFDIYQSTKGEVEISDPYRWLEDGDREDTKEFINSQNNLFHEYISSNPERERIREKLVAMHNYPKSKTFGEDYELEVKVDLNKLLSQDPSTTTITVVETLYNRDATVLAYAWCKNGLTWSTINFLDSKTRQNLPDTLENVKSSTILWNGKEGIFYGASIGSTEPLKNQKLMYHRLGTNQSEDVVVFDYPENPFAAVAESTTFVNDEKTLLVSVSSDNKIFGQNALFTADLPENITGKLEFKPLAPFANSEYIVIKGMDRSVLVKTNLKASNWRVVKIHLDNRDESNWETVVEEHPTMPIDWVAVSKDKIVYSLLDNATSWIRIRNMTDGKTLVDRLPLERGTVSQYRFLGRDSILLKFETFTNPYKIYKLNFTEDVSKLQVYEEAQLINYDEKDFVTKEVFYNSYDGTTIHMFIIHKKTLSLDGTSFAILWGYGGYAQNMMPKFQPYKAVLLQSFNVVIAVPNLRGGGELGKDWHVAGMFKRKQKVFEDFQAAAEYLINHNYTTKSKLWIEGWSNGGLLIGACVNQRPDLFAAAVPHAGTMDMLRFHHFTHGPDWILEFGNPQDPEMFEYIRKYSPLHNIPMPENLTQQYPAMLVMTQPMMTLLFQNIP</sequence>
<dbReference type="InterPro" id="IPR001375">
    <property type="entry name" value="Peptidase_S9_cat"/>
</dbReference>
<dbReference type="GO" id="GO:0005829">
    <property type="term" value="C:cytosol"/>
    <property type="evidence" value="ECO:0007669"/>
    <property type="project" value="TreeGrafter"/>
</dbReference>
<feature type="domain" description="Peptidase S9 prolyl oligopeptidase catalytic" evidence="8">
    <location>
        <begin position="573"/>
        <end position="726"/>
    </location>
</feature>
<feature type="domain" description="Peptidase S9A N-terminal" evidence="9">
    <location>
        <begin position="205"/>
        <end position="507"/>
    </location>
</feature>
<feature type="domain" description="Peptidase S9A N-terminal" evidence="9">
    <location>
        <begin position="122"/>
        <end position="197"/>
    </location>
</feature>
<keyword evidence="4 7" id="KW-0645">Protease</keyword>
<dbReference type="SUPFAM" id="SSF50993">
    <property type="entry name" value="Peptidase/esterase 'gauge' domain"/>
    <property type="match status" value="1"/>
</dbReference>
<dbReference type="Proteomes" id="UP000094527">
    <property type="component" value="Unassembled WGS sequence"/>
</dbReference>
<evidence type="ECO:0000256" key="3">
    <source>
        <dbReference type="ARBA" id="ARBA00016310"/>
    </source>
</evidence>
<evidence type="ECO:0000259" key="9">
    <source>
        <dbReference type="Pfam" id="PF02897"/>
    </source>
</evidence>
<dbReference type="InterPro" id="IPR002470">
    <property type="entry name" value="Peptidase_S9A"/>
</dbReference>
<dbReference type="Gene3D" id="2.130.10.120">
    <property type="entry name" value="Prolyl oligopeptidase, N-terminal domain"/>
    <property type="match status" value="1"/>
</dbReference>
<dbReference type="EC" id="3.4.21.-" evidence="7"/>
<keyword evidence="11" id="KW-1185">Reference proteome</keyword>
<evidence type="ECO:0000313" key="11">
    <source>
        <dbReference type="Proteomes" id="UP000094527"/>
    </source>
</evidence>
<dbReference type="SUPFAM" id="SSF53474">
    <property type="entry name" value="alpha/beta-Hydrolases"/>
    <property type="match status" value="2"/>
</dbReference>
<name>A0A1D2M7M3_ORCCI</name>
<keyword evidence="6 7" id="KW-0720">Serine protease</keyword>
<keyword evidence="5 7" id="KW-0378">Hydrolase</keyword>
<dbReference type="PANTHER" id="PTHR42881">
    <property type="entry name" value="PROLYL ENDOPEPTIDASE"/>
    <property type="match status" value="1"/>
</dbReference>
<dbReference type="InterPro" id="IPR051167">
    <property type="entry name" value="Prolyl_oligopep/macrocyclase"/>
</dbReference>
<dbReference type="GO" id="GO:0006508">
    <property type="term" value="P:proteolysis"/>
    <property type="evidence" value="ECO:0007669"/>
    <property type="project" value="UniProtKB-KW"/>
</dbReference>
<evidence type="ECO:0000313" key="10">
    <source>
        <dbReference type="EMBL" id="ODM88959.1"/>
    </source>
</evidence>
<evidence type="ECO:0000256" key="1">
    <source>
        <dbReference type="ARBA" id="ARBA00001070"/>
    </source>
</evidence>
<dbReference type="Pfam" id="PF00326">
    <property type="entry name" value="Peptidase_S9"/>
    <property type="match status" value="2"/>
</dbReference>
<dbReference type="GO" id="GO:0070012">
    <property type="term" value="F:oligopeptidase activity"/>
    <property type="evidence" value="ECO:0007669"/>
    <property type="project" value="TreeGrafter"/>
</dbReference>
<evidence type="ECO:0000256" key="4">
    <source>
        <dbReference type="ARBA" id="ARBA00022670"/>
    </source>
</evidence>
<accession>A0A1D2M7M3</accession>
<feature type="domain" description="Peptidase S9 prolyl oligopeptidase catalytic" evidence="8">
    <location>
        <begin position="5"/>
        <end position="111"/>
    </location>
</feature>
<dbReference type="InterPro" id="IPR023302">
    <property type="entry name" value="Pept_S9A_N"/>
</dbReference>
<gene>
    <name evidence="10" type="ORF">Ocin01_17721</name>
</gene>
<dbReference type="InterPro" id="IPR029058">
    <property type="entry name" value="AB_hydrolase_fold"/>
</dbReference>
<dbReference type="OrthoDB" id="248387at2759"/>
<evidence type="ECO:0000256" key="2">
    <source>
        <dbReference type="ARBA" id="ARBA00005228"/>
    </source>
</evidence>
<comment type="similarity">
    <text evidence="2 7">Belongs to the peptidase S9A family.</text>
</comment>
<dbReference type="Pfam" id="PF02897">
    <property type="entry name" value="Peptidase_S9_N"/>
    <property type="match status" value="2"/>
</dbReference>
<dbReference type="PRINTS" id="PR00862">
    <property type="entry name" value="PROLIGOPTASE"/>
</dbReference>
<dbReference type="PROSITE" id="PS00708">
    <property type="entry name" value="PRO_ENDOPEP_SER"/>
    <property type="match status" value="1"/>
</dbReference>
<evidence type="ECO:0000256" key="7">
    <source>
        <dbReference type="RuleBase" id="RU368024"/>
    </source>
</evidence>
<reference evidence="10 11" key="1">
    <citation type="journal article" date="2016" name="Genome Biol. Evol.">
        <title>Gene Family Evolution Reflects Adaptation to Soil Environmental Stressors in the Genome of the Collembolan Orchesella cincta.</title>
        <authorList>
            <person name="Faddeeva-Vakhrusheva A."/>
            <person name="Derks M.F."/>
            <person name="Anvar S.Y."/>
            <person name="Agamennone V."/>
            <person name="Suring W."/>
            <person name="Smit S."/>
            <person name="van Straalen N.M."/>
            <person name="Roelofs D."/>
        </authorList>
    </citation>
    <scope>NUCLEOTIDE SEQUENCE [LARGE SCALE GENOMIC DNA]</scope>
    <source>
        <tissue evidence="10">Mixed pool</tissue>
    </source>
</reference>
<evidence type="ECO:0000259" key="8">
    <source>
        <dbReference type="Pfam" id="PF00326"/>
    </source>
</evidence>
<dbReference type="Gene3D" id="3.40.50.1820">
    <property type="entry name" value="alpha/beta hydrolase"/>
    <property type="match status" value="2"/>
</dbReference>
<evidence type="ECO:0000256" key="6">
    <source>
        <dbReference type="ARBA" id="ARBA00022825"/>
    </source>
</evidence>
<organism evidence="10 11">
    <name type="scientific">Orchesella cincta</name>
    <name type="common">Springtail</name>
    <name type="synonym">Podura cincta</name>
    <dbReference type="NCBI Taxonomy" id="48709"/>
    <lineage>
        <taxon>Eukaryota</taxon>
        <taxon>Metazoa</taxon>
        <taxon>Ecdysozoa</taxon>
        <taxon>Arthropoda</taxon>
        <taxon>Hexapoda</taxon>
        <taxon>Collembola</taxon>
        <taxon>Entomobryomorpha</taxon>
        <taxon>Entomobryoidea</taxon>
        <taxon>Orchesellidae</taxon>
        <taxon>Orchesellinae</taxon>
        <taxon>Orchesella</taxon>
    </lineage>
</organism>
<proteinExistence type="inferred from homology"/>